<comment type="caution">
    <text evidence="1">The sequence shown here is derived from an EMBL/GenBank/DDBJ whole genome shotgun (WGS) entry which is preliminary data.</text>
</comment>
<evidence type="ECO:0000313" key="2">
    <source>
        <dbReference type="Proteomes" id="UP001178507"/>
    </source>
</evidence>
<gene>
    <name evidence="1" type="ORF">EVOR1521_LOCUS17351</name>
</gene>
<sequence length="58" mass="6707">LILYAMVVPALKIGFLILAELWRESPDPRQVLFAKRSIQVVQMISKWACPDMFAYILL</sequence>
<feature type="non-terminal residue" evidence="1">
    <location>
        <position position="1"/>
    </location>
</feature>
<organism evidence="1 2">
    <name type="scientific">Effrenium voratum</name>
    <dbReference type="NCBI Taxonomy" id="2562239"/>
    <lineage>
        <taxon>Eukaryota</taxon>
        <taxon>Sar</taxon>
        <taxon>Alveolata</taxon>
        <taxon>Dinophyceae</taxon>
        <taxon>Suessiales</taxon>
        <taxon>Symbiodiniaceae</taxon>
        <taxon>Effrenium</taxon>
    </lineage>
</organism>
<name>A0AA36N4J9_9DINO</name>
<accession>A0AA36N4J9</accession>
<evidence type="ECO:0000313" key="1">
    <source>
        <dbReference type="EMBL" id="CAJ1392198.1"/>
    </source>
</evidence>
<proteinExistence type="predicted"/>
<dbReference type="EMBL" id="CAUJNA010002286">
    <property type="protein sequence ID" value="CAJ1392198.1"/>
    <property type="molecule type" value="Genomic_DNA"/>
</dbReference>
<dbReference type="Proteomes" id="UP001178507">
    <property type="component" value="Unassembled WGS sequence"/>
</dbReference>
<protein>
    <submittedName>
        <fullName evidence="1">Uncharacterized protein</fullName>
    </submittedName>
</protein>
<reference evidence="1" key="1">
    <citation type="submission" date="2023-08" db="EMBL/GenBank/DDBJ databases">
        <authorList>
            <person name="Chen Y."/>
            <person name="Shah S."/>
            <person name="Dougan E. K."/>
            <person name="Thang M."/>
            <person name="Chan C."/>
        </authorList>
    </citation>
    <scope>NUCLEOTIDE SEQUENCE</scope>
</reference>
<dbReference type="AlphaFoldDB" id="A0AA36N4J9"/>
<feature type="non-terminal residue" evidence="1">
    <location>
        <position position="58"/>
    </location>
</feature>
<keyword evidence="2" id="KW-1185">Reference proteome</keyword>